<sequence length="111" mass="12640">MHTQEFIEEMKKRLEDERAQLNNELQQDSHVADGELQANYPEYGRSEEENVAEMEDYQALVATTTAVKQRLAEVEDALDRIHTNTYGVTEYGADIPEDRLRANPAATTVIV</sequence>
<comment type="caution">
    <text evidence="3">The sequence shown here is derived from an EMBL/GenBank/DDBJ whole genome shotgun (WGS) entry which is preliminary data.</text>
</comment>
<comment type="caution">
    <text evidence="1">Lacks conserved residue(s) required for the propagation of feature annotation.</text>
</comment>
<dbReference type="Proteomes" id="UP000177941">
    <property type="component" value="Unassembled WGS sequence"/>
</dbReference>
<reference evidence="3 4" key="1">
    <citation type="journal article" date="2016" name="Nat. Commun.">
        <title>Thousands of microbial genomes shed light on interconnected biogeochemical processes in an aquifer system.</title>
        <authorList>
            <person name="Anantharaman K."/>
            <person name="Brown C.T."/>
            <person name="Hug L.A."/>
            <person name="Sharon I."/>
            <person name="Castelle C.J."/>
            <person name="Probst A.J."/>
            <person name="Thomas B.C."/>
            <person name="Singh A."/>
            <person name="Wilkins M.J."/>
            <person name="Karaoz U."/>
            <person name="Brodie E.L."/>
            <person name="Williams K.H."/>
            <person name="Hubbard S.S."/>
            <person name="Banfield J.F."/>
        </authorList>
    </citation>
    <scope>NUCLEOTIDE SEQUENCE [LARGE SCALE GENOMIC DNA]</scope>
</reference>
<dbReference type="PANTHER" id="PTHR33823">
    <property type="entry name" value="RNA POLYMERASE-BINDING TRANSCRIPTION FACTOR DKSA-RELATED"/>
    <property type="match status" value="1"/>
</dbReference>
<evidence type="ECO:0000313" key="3">
    <source>
        <dbReference type="EMBL" id="OGY37251.1"/>
    </source>
</evidence>
<dbReference type="PROSITE" id="PS51128">
    <property type="entry name" value="ZF_DKSA_2"/>
    <property type="match status" value="1"/>
</dbReference>
<accession>A0A1G1XBH3</accession>
<dbReference type="EMBL" id="MHHS01000015">
    <property type="protein sequence ID" value="OGY37251.1"/>
    <property type="molecule type" value="Genomic_DNA"/>
</dbReference>
<gene>
    <name evidence="3" type="ORF">A3E36_01020</name>
</gene>
<organism evidence="3 4">
    <name type="scientific">Candidatus Andersenbacteria bacterium RIFCSPHIGHO2_12_FULL_45_11b</name>
    <dbReference type="NCBI Taxonomy" id="1797282"/>
    <lineage>
        <taxon>Bacteria</taxon>
        <taxon>Candidatus Anderseniibacteriota</taxon>
    </lineage>
</organism>
<dbReference type="AlphaFoldDB" id="A0A1G1XBH3"/>
<name>A0A1G1XBH3_9BACT</name>
<dbReference type="PANTHER" id="PTHR33823:SF4">
    <property type="entry name" value="GENERAL STRESS PROTEIN 16O"/>
    <property type="match status" value="1"/>
</dbReference>
<evidence type="ECO:0000256" key="2">
    <source>
        <dbReference type="SAM" id="Coils"/>
    </source>
</evidence>
<feature type="coiled-coil region" evidence="2">
    <location>
        <begin position="4"/>
        <end position="31"/>
    </location>
</feature>
<evidence type="ECO:0000313" key="4">
    <source>
        <dbReference type="Proteomes" id="UP000177941"/>
    </source>
</evidence>
<proteinExistence type="predicted"/>
<dbReference type="Gene3D" id="1.20.120.910">
    <property type="entry name" value="DksA, coiled-coil domain"/>
    <property type="match status" value="1"/>
</dbReference>
<evidence type="ECO:0000256" key="1">
    <source>
        <dbReference type="PROSITE-ProRule" id="PRU00510"/>
    </source>
</evidence>
<protein>
    <submittedName>
        <fullName evidence="3">Uncharacterized protein</fullName>
    </submittedName>
</protein>
<keyword evidence="2" id="KW-0175">Coiled coil</keyword>